<dbReference type="EMBL" id="JASNVK010000003">
    <property type="protein sequence ID" value="MDK4300238.1"/>
    <property type="molecule type" value="Genomic_DNA"/>
</dbReference>
<keyword evidence="1" id="KW-0175">Coiled coil</keyword>
<keyword evidence="5" id="KW-1185">Reference proteome</keyword>
<dbReference type="SUPFAM" id="SSF46689">
    <property type="entry name" value="Homeodomain-like"/>
    <property type="match status" value="1"/>
</dbReference>
<evidence type="ECO:0000313" key="2">
    <source>
        <dbReference type="EMBL" id="MDK4300238.1"/>
    </source>
</evidence>
<dbReference type="Proteomes" id="UP001226160">
    <property type="component" value="Unassembled WGS sequence"/>
</dbReference>
<dbReference type="AlphaFoldDB" id="A0AAP4BW33"/>
<dbReference type="RefSeq" id="WP_049150004.1">
    <property type="nucleotide sequence ID" value="NZ_CP100363.1"/>
</dbReference>
<evidence type="ECO:0000313" key="4">
    <source>
        <dbReference type="Proteomes" id="UP001226160"/>
    </source>
</evidence>
<dbReference type="Gene3D" id="1.10.10.10">
    <property type="entry name" value="Winged helix-like DNA-binding domain superfamily/Winged helix DNA-binding domain"/>
    <property type="match status" value="1"/>
</dbReference>
<sequence length="105" mass="11672">MAVAKYDQDTRERALRLYYEVVAEDGATNSGAHRKIGGMLDINPATLHNWIHKALATNAQAMAKSKQDKNAELAQLRTDNHQLKEANEMLKLASAFSPRRSVSAH</sequence>
<dbReference type="InterPro" id="IPR036388">
    <property type="entry name" value="WH-like_DNA-bd_sf"/>
</dbReference>
<dbReference type="Proteomes" id="UP001243856">
    <property type="component" value="Unassembled WGS sequence"/>
</dbReference>
<name>A0AAP4BW33_9CORY</name>
<proteinExistence type="predicted"/>
<dbReference type="InterPro" id="IPR009057">
    <property type="entry name" value="Homeodomain-like_sf"/>
</dbReference>
<dbReference type="EMBL" id="JASNVP010000007">
    <property type="protein sequence ID" value="MDK4326449.1"/>
    <property type="molecule type" value="Genomic_DNA"/>
</dbReference>
<gene>
    <name evidence="2" type="ORF">QPX45_03075</name>
    <name evidence="3" type="ORF">QPX54_08030</name>
</gene>
<reference evidence="3 5" key="1">
    <citation type="submission" date="2023-05" db="EMBL/GenBank/DDBJ databases">
        <title>Metabolic capabilities are highly conserved among human nasal-associated Corynebacterium species in pangenomic analyses.</title>
        <authorList>
            <person name="Tran T.H."/>
            <person name="Roberts A.Q."/>
            <person name="Escapa I.F."/>
            <person name="Gao W."/>
            <person name="Conlan S."/>
            <person name="Kong H."/>
            <person name="Segre J.A."/>
            <person name="Kelly M.S."/>
            <person name="Lemon K.P."/>
        </authorList>
    </citation>
    <scope>NUCLEOTIDE SEQUENCE</scope>
    <source>
        <strain evidence="3">KPL2654</strain>
        <strain evidence="2 5">KPL2811</strain>
    </source>
</reference>
<comment type="caution">
    <text evidence="3">The sequence shown here is derived from an EMBL/GenBank/DDBJ whole genome shotgun (WGS) entry which is preliminary data.</text>
</comment>
<evidence type="ECO:0008006" key="6">
    <source>
        <dbReference type="Google" id="ProtNLM"/>
    </source>
</evidence>
<evidence type="ECO:0000256" key="1">
    <source>
        <dbReference type="SAM" id="Coils"/>
    </source>
</evidence>
<feature type="coiled-coil region" evidence="1">
    <location>
        <begin position="66"/>
        <end position="93"/>
    </location>
</feature>
<protein>
    <recommendedName>
        <fullName evidence="6">Transposase</fullName>
    </recommendedName>
</protein>
<organism evidence="3 4">
    <name type="scientific">Corynebacterium propinquum</name>
    <dbReference type="NCBI Taxonomy" id="43769"/>
    <lineage>
        <taxon>Bacteria</taxon>
        <taxon>Bacillati</taxon>
        <taxon>Actinomycetota</taxon>
        <taxon>Actinomycetes</taxon>
        <taxon>Mycobacteriales</taxon>
        <taxon>Corynebacteriaceae</taxon>
        <taxon>Corynebacterium</taxon>
    </lineage>
</organism>
<accession>A0AAP4BW33</accession>
<evidence type="ECO:0000313" key="3">
    <source>
        <dbReference type="EMBL" id="MDK4326449.1"/>
    </source>
</evidence>
<evidence type="ECO:0000313" key="5">
    <source>
        <dbReference type="Proteomes" id="UP001243856"/>
    </source>
</evidence>